<accession>H2CGC7</accession>
<gene>
    <name evidence="2" type="ORF">Lepil_2165</name>
</gene>
<keyword evidence="1" id="KW-0732">Signal</keyword>
<feature type="chain" id="PRO_5003560754" description="Lipoprotein" evidence="1">
    <location>
        <begin position="32"/>
        <end position="159"/>
    </location>
</feature>
<evidence type="ECO:0000256" key="1">
    <source>
        <dbReference type="SAM" id="SignalP"/>
    </source>
</evidence>
<sequence>MKKTGRNRFALINAFAATILPLMLLSSCAGANGDEVVTRAEFEDRRFLAIFATFERCSYDLDPTTRQQNSWVLFVESLRSGNNAFLSLQFPKDLAESYVTEKDANLCVISLLSIPCNDELIEGLALADTLHCNPARASLWQNQHLGQGEWSLPEGGPTF</sequence>
<organism evidence="2 3">
    <name type="scientific">Leptonema illini DSM 21528</name>
    <dbReference type="NCBI Taxonomy" id="929563"/>
    <lineage>
        <taxon>Bacteria</taxon>
        <taxon>Pseudomonadati</taxon>
        <taxon>Spirochaetota</taxon>
        <taxon>Spirochaetia</taxon>
        <taxon>Leptospirales</taxon>
        <taxon>Leptospiraceae</taxon>
        <taxon>Leptonema</taxon>
    </lineage>
</organism>
<name>H2CGC7_9LEPT</name>
<dbReference type="EMBL" id="JH597773">
    <property type="protein sequence ID" value="EHQ06842.1"/>
    <property type="molecule type" value="Genomic_DNA"/>
</dbReference>
<keyword evidence="3" id="KW-1185">Reference proteome</keyword>
<evidence type="ECO:0000313" key="3">
    <source>
        <dbReference type="Proteomes" id="UP000005737"/>
    </source>
</evidence>
<evidence type="ECO:0008006" key="4">
    <source>
        <dbReference type="Google" id="ProtNLM"/>
    </source>
</evidence>
<dbReference type="Proteomes" id="UP000005737">
    <property type="component" value="Unassembled WGS sequence"/>
</dbReference>
<dbReference type="AlphaFoldDB" id="H2CGC7"/>
<dbReference type="PROSITE" id="PS51257">
    <property type="entry name" value="PROKAR_LIPOPROTEIN"/>
    <property type="match status" value="1"/>
</dbReference>
<reference evidence="2 3" key="1">
    <citation type="submission" date="2011-10" db="EMBL/GenBank/DDBJ databases">
        <title>The Improved High-Quality Draft genome of Leptonema illini DSM 21528.</title>
        <authorList>
            <consortium name="US DOE Joint Genome Institute (JGI-PGF)"/>
            <person name="Lucas S."/>
            <person name="Copeland A."/>
            <person name="Lapidus A."/>
            <person name="Glavina del Rio T."/>
            <person name="Dalin E."/>
            <person name="Tice H."/>
            <person name="Bruce D."/>
            <person name="Goodwin L."/>
            <person name="Pitluck S."/>
            <person name="Peters L."/>
            <person name="Mikhailova N."/>
            <person name="Held B."/>
            <person name="Kyrpides N."/>
            <person name="Mavromatis K."/>
            <person name="Ivanova N."/>
            <person name="Markowitz V."/>
            <person name="Cheng J.-F."/>
            <person name="Hugenholtz P."/>
            <person name="Woyke T."/>
            <person name="Wu D."/>
            <person name="Gronow S."/>
            <person name="Wellnitz S."/>
            <person name="Brambilla E.-M."/>
            <person name="Klenk H.-P."/>
            <person name="Eisen J.A."/>
        </authorList>
    </citation>
    <scope>NUCLEOTIDE SEQUENCE [LARGE SCALE GENOMIC DNA]</scope>
    <source>
        <strain evidence="2 3">DSM 21528</strain>
    </source>
</reference>
<proteinExistence type="predicted"/>
<protein>
    <recommendedName>
        <fullName evidence="4">Lipoprotein</fullName>
    </recommendedName>
</protein>
<feature type="signal peptide" evidence="1">
    <location>
        <begin position="1"/>
        <end position="31"/>
    </location>
</feature>
<dbReference type="RefSeq" id="WP_002772536.1">
    <property type="nucleotide sequence ID" value="NZ_JH597773.1"/>
</dbReference>
<evidence type="ECO:0000313" key="2">
    <source>
        <dbReference type="EMBL" id="EHQ06842.1"/>
    </source>
</evidence>
<dbReference type="STRING" id="183.GCA_002009735_02485"/>
<dbReference type="HOGENOM" id="CLU_1658638_0_0_12"/>